<keyword evidence="4" id="KW-0539">Nucleus</keyword>
<dbReference type="InterPro" id="IPR036322">
    <property type="entry name" value="WD40_repeat_dom_sf"/>
</dbReference>
<dbReference type="InterPro" id="IPR042537">
    <property type="entry name" value="Nucleoporin_Nup155_C_2"/>
</dbReference>
<evidence type="ECO:0000259" key="5">
    <source>
        <dbReference type="Pfam" id="PF03177"/>
    </source>
</evidence>
<dbReference type="GO" id="GO:0017056">
    <property type="term" value="F:structural constituent of nuclear pore"/>
    <property type="evidence" value="ECO:0007669"/>
    <property type="project" value="InterPro"/>
</dbReference>
<dbReference type="GO" id="GO:0000972">
    <property type="term" value="P:transcription-dependent tethering of RNA polymerase II gene DNA at nuclear periphery"/>
    <property type="evidence" value="ECO:0007669"/>
    <property type="project" value="TreeGrafter"/>
</dbReference>
<comment type="subcellular location">
    <subcellularLocation>
        <location evidence="1">Nucleus</location>
    </subcellularLocation>
</comment>
<dbReference type="SUPFAM" id="SSF50978">
    <property type="entry name" value="WD40 repeat-like"/>
    <property type="match status" value="1"/>
</dbReference>
<dbReference type="InterPro" id="IPR042538">
    <property type="entry name" value="Nucleoporin_Nup155_C_3"/>
</dbReference>
<evidence type="ECO:0000256" key="2">
    <source>
        <dbReference type="ARBA" id="ARBA00007373"/>
    </source>
</evidence>
<dbReference type="Gene3D" id="1.20.120.1880">
    <property type="entry name" value="Nucleoporin, helical C-terminal domain"/>
    <property type="match status" value="1"/>
</dbReference>
<evidence type="ECO:0000256" key="3">
    <source>
        <dbReference type="ARBA" id="ARBA00022448"/>
    </source>
</evidence>
<organism evidence="7 8">
    <name type="scientific">Rhizopus oryzae</name>
    <name type="common">Mucormycosis agent</name>
    <name type="synonym">Rhizopus arrhizus var. delemar</name>
    <dbReference type="NCBI Taxonomy" id="64495"/>
    <lineage>
        <taxon>Eukaryota</taxon>
        <taxon>Fungi</taxon>
        <taxon>Fungi incertae sedis</taxon>
        <taxon>Mucoromycota</taxon>
        <taxon>Mucoromycotina</taxon>
        <taxon>Mucoromycetes</taxon>
        <taxon>Mucorales</taxon>
        <taxon>Mucorineae</taxon>
        <taxon>Rhizopodaceae</taxon>
        <taxon>Rhizopus</taxon>
    </lineage>
</organism>
<dbReference type="AlphaFoldDB" id="A0A9P6Y1C3"/>
<feature type="domain" description="Nucleoporin Nup133/Nup155-like N-terminal" evidence="6">
    <location>
        <begin position="51"/>
        <end position="257"/>
    </location>
</feature>
<dbReference type="Gene3D" id="1.25.40.440">
    <property type="entry name" value="Nucleoporin, helical domain, central subdomain"/>
    <property type="match status" value="1"/>
</dbReference>
<dbReference type="GO" id="GO:0036228">
    <property type="term" value="P:protein localization to nuclear inner membrane"/>
    <property type="evidence" value="ECO:0007669"/>
    <property type="project" value="TreeGrafter"/>
</dbReference>
<keyword evidence="3" id="KW-0813">Transport</keyword>
<dbReference type="OrthoDB" id="338970at2759"/>
<evidence type="ECO:0000256" key="4">
    <source>
        <dbReference type="ARBA" id="ARBA00023242"/>
    </source>
</evidence>
<dbReference type="PANTHER" id="PTHR10350">
    <property type="entry name" value="NUCLEAR PORE COMPLEX PROTEIN NUP155"/>
    <property type="match status" value="1"/>
</dbReference>
<dbReference type="InterPro" id="IPR007187">
    <property type="entry name" value="Nucleoporin_Nup133/Nup155_C"/>
</dbReference>
<reference evidence="7" key="1">
    <citation type="journal article" date="2020" name="Microb. Genom.">
        <title>Genetic diversity of clinical and environmental Mucorales isolates obtained from an investigation of mucormycosis cases among solid organ transplant recipients.</title>
        <authorList>
            <person name="Nguyen M.H."/>
            <person name="Kaul D."/>
            <person name="Muto C."/>
            <person name="Cheng S.J."/>
            <person name="Richter R.A."/>
            <person name="Bruno V.M."/>
            <person name="Liu G."/>
            <person name="Beyhan S."/>
            <person name="Sundermann A.J."/>
            <person name="Mounaud S."/>
            <person name="Pasculle A.W."/>
            <person name="Nierman W.C."/>
            <person name="Driscoll E."/>
            <person name="Cumbie R."/>
            <person name="Clancy C.J."/>
            <person name="Dupont C.L."/>
        </authorList>
    </citation>
    <scope>NUCLEOTIDE SEQUENCE</scope>
    <source>
        <strain evidence="7">GL16</strain>
    </source>
</reference>
<sequence length="938" mass="107836">MNNVIAGSVKESFASFRDTFLQLNKNDLEYTGLDLCLKDTNTTSDKYVYNNAFTKEKTIHFPEPLASIVHHPQAIPYKCGFLSDIQQVWLASNNSLYIWNFASENSVFIYECHEAIENVEVCVKENDLYVCTINSVFVHSFERDSDGQLKILSNTKVRTDGVVMSNIYNTNTKRTFLRGNDGHLYEMDICRNSKGIVTSIKNFTCLTEQPYMKYLSFIIRVAPEVPIKMISIDDEKKVLYVLLKNSTIHAVDIQGSNFIYGHAFKADDLEYIQTIPSSQSETADLIAVNHKGDRYYLSHRASGIGIVHKRLAPPVPGSLLFNKFVDKYLYRCFYNSRILASVCESNEKYLLLTCPNLMKTTMTQSIFQEDFYVEKANEIYMIMENEMPVLVRSIEDVVGLFGKPPRQILTLNKNGITCYVERRLVDRFICTLATKNLQSILEFSDSHGAVETMVLCLLIGSESHEAASFLKSNHSIDEGLLLYASRLNKEIWKTNILKEDISLDIFEFIEQHLQKLLLFLKQANINNSSVDIIAFIERCKEGASFTQLIHRIYLQDKDISTSLLPYSPLSFEKLVSTEEGAFAAKDIVLTCIKASTVSSAANNYSIIVGQMTLEQLKELCEMYWVLKDHMGYVKLALAKYQSVNPEQEPQVHEIIFSTEKLLDNPDIYSVNFVQASLDLFDQENYHYRTYRWLINHDQSKILTALSTSHIVQFLTTKLPKNEGYHYLFQYYAHQKEYENAVETLRRLATSIESVTLENRIDYLEKACELANRTNTISEENRHELISLHKESKIQGRLRDLLSSNNTADVKASIETLNHSLKPAKELFYDFACPNKLFEEALCLMDLMELYDWKFSKLAWTSIIEKHKQYNPLKEKLIDMGKRLYPSFISYPTYMLVHILDTHCAQYPDEFKDEFVVSTLAEVGVPQEIIAEARAFKTS</sequence>
<evidence type="ECO:0000256" key="1">
    <source>
        <dbReference type="ARBA" id="ARBA00004123"/>
    </source>
</evidence>
<proteinExistence type="inferred from homology"/>
<gene>
    <name evidence="7" type="ORF">G6F51_010512</name>
</gene>
<dbReference type="PANTHER" id="PTHR10350:SF6">
    <property type="entry name" value="NUCLEAR PORE COMPLEX PROTEIN NUP155"/>
    <property type="match status" value="1"/>
</dbReference>
<evidence type="ECO:0008006" key="9">
    <source>
        <dbReference type="Google" id="ProtNLM"/>
    </source>
</evidence>
<dbReference type="GO" id="GO:0044611">
    <property type="term" value="C:nuclear pore inner ring"/>
    <property type="evidence" value="ECO:0007669"/>
    <property type="project" value="TreeGrafter"/>
</dbReference>
<evidence type="ECO:0000313" key="7">
    <source>
        <dbReference type="EMBL" id="KAG1537202.1"/>
    </source>
</evidence>
<dbReference type="GO" id="GO:0006606">
    <property type="term" value="P:protein import into nucleus"/>
    <property type="evidence" value="ECO:0007669"/>
    <property type="project" value="TreeGrafter"/>
</dbReference>
<dbReference type="Pfam" id="PF08801">
    <property type="entry name" value="Nucleoporin_N"/>
    <property type="match status" value="1"/>
</dbReference>
<feature type="domain" description="Nucleoporin Nup133/Nup155-like C-terminal" evidence="5">
    <location>
        <begin position="681"/>
        <end position="930"/>
    </location>
</feature>
<evidence type="ECO:0000313" key="8">
    <source>
        <dbReference type="Proteomes" id="UP000717996"/>
    </source>
</evidence>
<comment type="similarity">
    <text evidence="2">Belongs to the non-repetitive/WGA-negative nucleoporin family.</text>
</comment>
<dbReference type="Proteomes" id="UP000717996">
    <property type="component" value="Unassembled WGS sequence"/>
</dbReference>
<accession>A0A9P6Y1C3</accession>
<name>A0A9P6Y1C3_RHIOR</name>
<dbReference type="InterPro" id="IPR014908">
    <property type="entry name" value="Nucleoporin_Nup133/Nup155_N"/>
</dbReference>
<dbReference type="GO" id="GO:0006405">
    <property type="term" value="P:RNA export from nucleus"/>
    <property type="evidence" value="ECO:0007669"/>
    <property type="project" value="TreeGrafter"/>
</dbReference>
<comment type="caution">
    <text evidence="7">The sequence shown here is derived from an EMBL/GenBank/DDBJ whole genome shotgun (WGS) entry which is preliminary data.</text>
</comment>
<dbReference type="Pfam" id="PF03177">
    <property type="entry name" value="Nucleoporin_C"/>
    <property type="match status" value="1"/>
</dbReference>
<protein>
    <recommendedName>
        <fullName evidence="9">Nucleoporin Nup133/Nup155-like N-terminal domain-containing protein</fullName>
    </recommendedName>
</protein>
<evidence type="ECO:0000259" key="6">
    <source>
        <dbReference type="Pfam" id="PF08801"/>
    </source>
</evidence>
<dbReference type="EMBL" id="JAANIT010002193">
    <property type="protein sequence ID" value="KAG1537202.1"/>
    <property type="molecule type" value="Genomic_DNA"/>
</dbReference>
<dbReference type="InterPro" id="IPR004870">
    <property type="entry name" value="Nucleoporin_Nup155"/>
</dbReference>